<dbReference type="EMBL" id="JAUSTN010000005">
    <property type="protein sequence ID" value="MDQ0275116.1"/>
    <property type="molecule type" value="Genomic_DNA"/>
</dbReference>
<evidence type="ECO:0000313" key="1">
    <source>
        <dbReference type="EMBL" id="MDQ0275116.1"/>
    </source>
</evidence>
<organism evidence="1 2">
    <name type="scientific">Peptoniphilus koenoeneniae</name>
    <dbReference type="NCBI Taxonomy" id="507751"/>
    <lineage>
        <taxon>Bacteria</taxon>
        <taxon>Bacillati</taxon>
        <taxon>Bacillota</taxon>
        <taxon>Tissierellia</taxon>
        <taxon>Tissierellales</taxon>
        <taxon>Peptoniphilaceae</taxon>
        <taxon>Peptoniphilus</taxon>
    </lineage>
</organism>
<dbReference type="Proteomes" id="UP001236559">
    <property type="component" value="Unassembled WGS sequence"/>
</dbReference>
<dbReference type="InterPro" id="IPR015867">
    <property type="entry name" value="N-reg_PII/ATP_PRibTrfase_C"/>
</dbReference>
<dbReference type="Gene3D" id="3.30.70.120">
    <property type="match status" value="1"/>
</dbReference>
<proteinExistence type="predicted"/>
<comment type="caution">
    <text evidence="1">The sequence shown here is derived from an EMBL/GenBank/DDBJ whole genome shotgun (WGS) entry which is preliminary data.</text>
</comment>
<dbReference type="Pfam" id="PF03091">
    <property type="entry name" value="CutA1"/>
    <property type="match status" value="1"/>
</dbReference>
<keyword evidence="2" id="KW-1185">Reference proteome</keyword>
<name>A0ABU0AV24_9FIRM</name>
<reference evidence="1 2" key="1">
    <citation type="submission" date="2023-07" db="EMBL/GenBank/DDBJ databases">
        <title>Genomic Encyclopedia of Type Strains, Phase IV (KMG-IV): sequencing the most valuable type-strain genomes for metagenomic binning, comparative biology and taxonomic classification.</title>
        <authorList>
            <person name="Goeker M."/>
        </authorList>
    </citation>
    <scope>NUCLEOTIDE SEQUENCE [LARGE SCALE GENOMIC DNA]</scope>
    <source>
        <strain evidence="1 2">DSM 22616</strain>
    </source>
</reference>
<dbReference type="SUPFAM" id="SSF102705">
    <property type="entry name" value="NIF3 (NGG1p interacting factor 3)-like"/>
    <property type="match status" value="1"/>
</dbReference>
<gene>
    <name evidence="1" type="ORF">J2S72_001140</name>
</gene>
<evidence type="ECO:0000313" key="2">
    <source>
        <dbReference type="Proteomes" id="UP001236559"/>
    </source>
</evidence>
<accession>A0ABU0AV24</accession>
<dbReference type="InterPro" id="IPR004323">
    <property type="entry name" value="Ion_tolerance_CutA"/>
</dbReference>
<dbReference type="RefSeq" id="WP_307495151.1">
    <property type="nucleotide sequence ID" value="NZ_JAUSTN010000005.1"/>
</dbReference>
<sequence length="103" mass="11950">MIYLKVEVFIPKENVTSLVNKLNEKGLLLDGNYDYVYCESLVRGHFRPLEGANPAVGKIGQVTDQEEIKLEFRIKKEKKEDVDKIIKLNHPYECPVINYIQLI</sequence>
<dbReference type="PANTHER" id="PTHR41774:SF1">
    <property type="entry name" value="NGG1P INTERACTING FACTOR NIF3"/>
    <property type="match status" value="1"/>
</dbReference>
<protein>
    <submittedName>
        <fullName evidence="1">Uncharacterized protein</fullName>
    </submittedName>
</protein>
<dbReference type="PANTHER" id="PTHR41774">
    <property type="match status" value="1"/>
</dbReference>
<dbReference type="InterPro" id="IPR036069">
    <property type="entry name" value="DUF34/NIF3_sf"/>
</dbReference>